<protein>
    <submittedName>
        <fullName evidence="1">Uncharacterized protein</fullName>
    </submittedName>
</protein>
<comment type="caution">
    <text evidence="1">The sequence shown here is derived from an EMBL/GenBank/DDBJ whole genome shotgun (WGS) entry which is preliminary data.</text>
</comment>
<organism evidence="1 2">
    <name type="scientific">Euplotes crassus</name>
    <dbReference type="NCBI Taxonomy" id="5936"/>
    <lineage>
        <taxon>Eukaryota</taxon>
        <taxon>Sar</taxon>
        <taxon>Alveolata</taxon>
        <taxon>Ciliophora</taxon>
        <taxon>Intramacronucleata</taxon>
        <taxon>Spirotrichea</taxon>
        <taxon>Hypotrichia</taxon>
        <taxon>Euplotida</taxon>
        <taxon>Euplotidae</taxon>
        <taxon>Moneuplotes</taxon>
    </lineage>
</organism>
<reference evidence="1" key="1">
    <citation type="submission" date="2023-07" db="EMBL/GenBank/DDBJ databases">
        <authorList>
            <consortium name="AG Swart"/>
            <person name="Singh M."/>
            <person name="Singh A."/>
            <person name="Seah K."/>
            <person name="Emmerich C."/>
        </authorList>
    </citation>
    <scope>NUCLEOTIDE SEQUENCE</scope>
    <source>
        <strain evidence="1">DP1</strain>
    </source>
</reference>
<evidence type="ECO:0000313" key="1">
    <source>
        <dbReference type="EMBL" id="CAI2378067.1"/>
    </source>
</evidence>
<keyword evidence="2" id="KW-1185">Reference proteome</keyword>
<gene>
    <name evidence="1" type="ORF">ECRASSUSDP1_LOCUS19459</name>
</gene>
<sequence>MKRGKATFIINSDYDVNNHSKSKIKIPKNVHILGPLKKFGAGKKFRAAVTKVREISRKASLSNLTHVSKLSFEDTLIMENLKSLEKVHRNLDKKLQLKTMNNNRNTQREISMHNKAKTTFSIKKEIKTLRARKWHEYYSEKKKALSKAVSLDRENVSRVPDHTEAAEMLPAFLRYKKALMERRILTEMNMKAKTEWSQGSLFEQLRADRNERKRKMHHEIWRRAIVNKARNH</sequence>
<dbReference type="Proteomes" id="UP001295684">
    <property type="component" value="Unassembled WGS sequence"/>
</dbReference>
<dbReference type="EMBL" id="CAMPGE010019756">
    <property type="protein sequence ID" value="CAI2378067.1"/>
    <property type="molecule type" value="Genomic_DNA"/>
</dbReference>
<evidence type="ECO:0000313" key="2">
    <source>
        <dbReference type="Proteomes" id="UP001295684"/>
    </source>
</evidence>
<name>A0AAD2D2X3_EUPCR</name>
<proteinExistence type="predicted"/>
<dbReference type="AlphaFoldDB" id="A0AAD2D2X3"/>
<accession>A0AAD2D2X3</accession>